<dbReference type="KEGG" id="stir:DDW44_11720"/>
<dbReference type="RefSeq" id="WP_108906372.1">
    <property type="nucleotide sequence ID" value="NZ_CP029188.1"/>
</dbReference>
<evidence type="ECO:0000256" key="1">
    <source>
        <dbReference type="SAM" id="MobiDB-lite"/>
    </source>
</evidence>
<dbReference type="Proteomes" id="UP000244900">
    <property type="component" value="Chromosome"/>
</dbReference>
<evidence type="ECO:0000313" key="3">
    <source>
        <dbReference type="Proteomes" id="UP000244900"/>
    </source>
</evidence>
<evidence type="ECO:0008006" key="4">
    <source>
        <dbReference type="Google" id="ProtNLM"/>
    </source>
</evidence>
<feature type="compositionally biased region" description="Pro residues" evidence="1">
    <location>
        <begin position="115"/>
        <end position="166"/>
    </location>
</feature>
<accession>A0A2S1SSL9</accession>
<protein>
    <recommendedName>
        <fullName evidence="4">Helix-turn-helix domain-containing protein</fullName>
    </recommendedName>
</protein>
<evidence type="ECO:0000313" key="2">
    <source>
        <dbReference type="EMBL" id="AWI29384.1"/>
    </source>
</evidence>
<name>A0A2S1SSL9_9ACTN</name>
<dbReference type="OrthoDB" id="9178552at2"/>
<gene>
    <name evidence="2" type="ORF">DDW44_11720</name>
</gene>
<proteinExistence type="predicted"/>
<dbReference type="EMBL" id="CP029188">
    <property type="protein sequence ID" value="AWI29384.1"/>
    <property type="molecule type" value="Genomic_DNA"/>
</dbReference>
<organism evidence="2 3">
    <name type="scientific">Streptomyces tirandamycinicus</name>
    <dbReference type="NCBI Taxonomy" id="2174846"/>
    <lineage>
        <taxon>Bacteria</taxon>
        <taxon>Bacillati</taxon>
        <taxon>Actinomycetota</taxon>
        <taxon>Actinomycetes</taxon>
        <taxon>Kitasatosporales</taxon>
        <taxon>Streptomycetaceae</taxon>
        <taxon>Streptomyces</taxon>
    </lineage>
</organism>
<feature type="compositionally biased region" description="Pro residues" evidence="1">
    <location>
        <begin position="174"/>
        <end position="184"/>
    </location>
</feature>
<reference evidence="2 3" key="1">
    <citation type="submission" date="2018-05" db="EMBL/GenBank/DDBJ databases">
        <title>Complete genome sequence of sponge-derived Streptomyces sp. HNM0039.</title>
        <authorList>
            <person name="Huang X."/>
            <person name="Zhou S."/>
        </authorList>
    </citation>
    <scope>NUCLEOTIDE SEQUENCE [LARGE SCALE GENOMIC DNA]</scope>
    <source>
        <strain evidence="2 3">HNM0039</strain>
    </source>
</reference>
<dbReference type="AlphaFoldDB" id="A0A2S1SSL9"/>
<keyword evidence="3" id="KW-1185">Reference proteome</keyword>
<feature type="region of interest" description="Disordered" evidence="1">
    <location>
        <begin position="99"/>
        <end position="212"/>
    </location>
</feature>
<sequence>MTEAHTSGFTVVGNHLAQHRGLSCMAIGLAVHIQSLRDGSAVDIRSLTERFPEGRDRFAAALLELEKHGYLERRRERLADGTWTTVTYAYNNPAATAARHAREAAADAAAAACPEPAPRPAPKPAPEPAPRPAPGPRPAPASTPASTPAPAPKPVAAPPPPRLRTPPPERRTPPRTPPQTPPQTPSRTPAVPAGRPLKNPVVSAAPARPPLPAPSVHAPALLRAAADLLTGLRGREPRLTLPERDVRRLTPAVAAWLERGVRPDALRHALSDGLPPEPLHHPAGFLAHRLIALLPPPLPATPARSPVDPLQNCDRCDRAFRAPEPGLCGECARSHDTPAPAEDA</sequence>